<evidence type="ECO:0000313" key="3">
    <source>
        <dbReference type="EMBL" id="AEA65335.1"/>
    </source>
</evidence>
<dbReference type="Proteomes" id="UP000008316">
    <property type="component" value="Chromosome 2"/>
</dbReference>
<evidence type="ECO:0000259" key="2">
    <source>
        <dbReference type="SMART" id="SM00530"/>
    </source>
</evidence>
<dbReference type="InterPro" id="IPR001387">
    <property type="entry name" value="Cro/C1-type_HTH"/>
</dbReference>
<dbReference type="SMART" id="SM00530">
    <property type="entry name" value="HTH_XRE"/>
    <property type="match status" value="1"/>
</dbReference>
<organism evidence="3 4">
    <name type="scientific">Burkholderia gladioli (strain BSR3)</name>
    <dbReference type="NCBI Taxonomy" id="999541"/>
    <lineage>
        <taxon>Bacteria</taxon>
        <taxon>Pseudomonadati</taxon>
        <taxon>Pseudomonadota</taxon>
        <taxon>Betaproteobacteria</taxon>
        <taxon>Burkholderiales</taxon>
        <taxon>Burkholderiaceae</taxon>
        <taxon>Burkholderia</taxon>
    </lineage>
</organism>
<comment type="similarity">
    <text evidence="1">Belongs to the short-chain fatty acyl-CoA assimilation regulator (ScfR) family.</text>
</comment>
<protein>
    <recommendedName>
        <fullName evidence="2">HTH cro/C1-type domain-containing protein</fullName>
    </recommendedName>
</protein>
<dbReference type="InterPro" id="IPR052345">
    <property type="entry name" value="Rad_response_metalloprotease"/>
</dbReference>
<evidence type="ECO:0000256" key="1">
    <source>
        <dbReference type="ARBA" id="ARBA00007227"/>
    </source>
</evidence>
<dbReference type="HOGENOM" id="CLU_053651_0_0_4"/>
<proteinExistence type="inferred from homology"/>
<dbReference type="PANTHER" id="PTHR43236">
    <property type="entry name" value="ANTITOXIN HIGA1"/>
    <property type="match status" value="1"/>
</dbReference>
<evidence type="ECO:0000313" key="4">
    <source>
        <dbReference type="Proteomes" id="UP000008316"/>
    </source>
</evidence>
<sequence length="382" mass="43368">MERIQSINPERIRWCCVDQGTTPDALASATGIAPATLERVLAGQDGLSFAQLSRIAAYFGRGTLFFLEPQAVDTTAVHTAAFRTLANHKPELTPKLRIFIERVEQQRDIYRSLREDLDGADLPRFAPPLFPAGRPALAAKVVRAWLGLAERNSFDSYRAAVEARGILVFRSNGYNGKWQIAKESPILGFSLHDRDDPVIVVKKQAFESQQSFTLMHELGHLLLHQESSIDDEHDMHSHEGHEREANTFAGHLLVPAGFLARVDDATRPREVSGFDAWLKPLRQDWSVSTEVILRRLMDEGRLSQEKYLAYRHWRANQPLPDQDAAPRMYRHREPVHIFGDRFVRTVLDALANRNITLAKASRYLDSLKISDLHQLERHYAGV</sequence>
<dbReference type="InterPro" id="IPR010359">
    <property type="entry name" value="IrrE_HExxH"/>
</dbReference>
<dbReference type="Pfam" id="PF06114">
    <property type="entry name" value="Peptidase_M78"/>
    <property type="match status" value="1"/>
</dbReference>
<reference evidence="3 4" key="1">
    <citation type="journal article" date="2011" name="J. Bacteriol.">
        <title>Complete genome sequence of Burkholderia gladioli BSR3.</title>
        <authorList>
            <person name="Seo Y.S."/>
            <person name="Lim J."/>
            <person name="Choi B.S."/>
            <person name="Kim H."/>
            <person name="Goo E."/>
            <person name="Lee B."/>
            <person name="Lim J.S."/>
            <person name="Choi I.Y."/>
            <person name="Moon J.S."/>
            <person name="Kim J."/>
            <person name="Hwang I."/>
        </authorList>
    </citation>
    <scope>NUCLEOTIDE SEQUENCE [LARGE SCALE GENOMIC DNA]</scope>
    <source>
        <strain evidence="3 4">BSR3</strain>
    </source>
</reference>
<dbReference type="SUPFAM" id="SSF47413">
    <property type="entry name" value="lambda repressor-like DNA-binding domains"/>
    <property type="match status" value="1"/>
</dbReference>
<dbReference type="RefSeq" id="WP_013691659.1">
    <property type="nucleotide sequence ID" value="NC_015376.1"/>
</dbReference>
<dbReference type="eggNOG" id="COG2856">
    <property type="taxonomic scope" value="Bacteria"/>
</dbReference>
<dbReference type="AlphaFoldDB" id="F2LR89"/>
<dbReference type="InterPro" id="IPR010982">
    <property type="entry name" value="Lambda_DNA-bd_dom_sf"/>
</dbReference>
<gene>
    <name evidence="3" type="ordered locus">bgla_2g29200</name>
</gene>
<dbReference type="GO" id="GO:0003677">
    <property type="term" value="F:DNA binding"/>
    <property type="evidence" value="ECO:0007669"/>
    <property type="project" value="InterPro"/>
</dbReference>
<dbReference type="PANTHER" id="PTHR43236:SF2">
    <property type="entry name" value="BLL0069 PROTEIN"/>
    <property type="match status" value="1"/>
</dbReference>
<accession>F2LR89</accession>
<dbReference type="EMBL" id="CP002600">
    <property type="protein sequence ID" value="AEA65335.1"/>
    <property type="molecule type" value="Genomic_DNA"/>
</dbReference>
<dbReference type="KEGG" id="bgd:bgla_2g29200"/>
<dbReference type="Gene3D" id="1.10.10.2910">
    <property type="match status" value="1"/>
</dbReference>
<name>F2LR89_BURGS</name>
<keyword evidence="4" id="KW-1185">Reference proteome</keyword>
<feature type="domain" description="HTH cro/C1-type" evidence="2">
    <location>
        <begin position="11"/>
        <end position="66"/>
    </location>
</feature>
<dbReference type="CDD" id="cd00093">
    <property type="entry name" value="HTH_XRE"/>
    <property type="match status" value="1"/>
</dbReference>
<dbReference type="STRING" id="999541.bgla_2g29200"/>